<feature type="compositionally biased region" description="Basic and acidic residues" evidence="1">
    <location>
        <begin position="1"/>
        <end position="16"/>
    </location>
</feature>
<evidence type="ECO:0000313" key="2">
    <source>
        <dbReference type="EMBL" id="KZV29287.1"/>
    </source>
</evidence>
<accession>A0A2Z7B6S6</accession>
<reference evidence="2 3" key="1">
    <citation type="journal article" date="2015" name="Proc. Natl. Acad. Sci. U.S.A.">
        <title>The resurrection genome of Boea hygrometrica: A blueprint for survival of dehydration.</title>
        <authorList>
            <person name="Xiao L."/>
            <person name="Yang G."/>
            <person name="Zhang L."/>
            <person name="Yang X."/>
            <person name="Zhao S."/>
            <person name="Ji Z."/>
            <person name="Zhou Q."/>
            <person name="Hu M."/>
            <person name="Wang Y."/>
            <person name="Chen M."/>
            <person name="Xu Y."/>
            <person name="Jin H."/>
            <person name="Xiao X."/>
            <person name="Hu G."/>
            <person name="Bao F."/>
            <person name="Hu Y."/>
            <person name="Wan P."/>
            <person name="Li L."/>
            <person name="Deng X."/>
            <person name="Kuang T."/>
            <person name="Xiang C."/>
            <person name="Zhu J.K."/>
            <person name="Oliver M.J."/>
            <person name="He Y."/>
        </authorList>
    </citation>
    <scope>NUCLEOTIDE SEQUENCE [LARGE SCALE GENOMIC DNA]</scope>
    <source>
        <strain evidence="3">cv. XS01</strain>
    </source>
</reference>
<name>A0A2Z7B6S6_9LAMI</name>
<feature type="compositionally biased region" description="Polar residues" evidence="1">
    <location>
        <begin position="22"/>
        <end position="36"/>
    </location>
</feature>
<feature type="region of interest" description="Disordered" evidence="1">
    <location>
        <begin position="1"/>
        <end position="36"/>
    </location>
</feature>
<organism evidence="2 3">
    <name type="scientific">Dorcoceras hygrometricum</name>
    <dbReference type="NCBI Taxonomy" id="472368"/>
    <lineage>
        <taxon>Eukaryota</taxon>
        <taxon>Viridiplantae</taxon>
        <taxon>Streptophyta</taxon>
        <taxon>Embryophyta</taxon>
        <taxon>Tracheophyta</taxon>
        <taxon>Spermatophyta</taxon>
        <taxon>Magnoliopsida</taxon>
        <taxon>eudicotyledons</taxon>
        <taxon>Gunneridae</taxon>
        <taxon>Pentapetalae</taxon>
        <taxon>asterids</taxon>
        <taxon>lamiids</taxon>
        <taxon>Lamiales</taxon>
        <taxon>Gesneriaceae</taxon>
        <taxon>Didymocarpoideae</taxon>
        <taxon>Trichosporeae</taxon>
        <taxon>Loxocarpinae</taxon>
        <taxon>Dorcoceras</taxon>
    </lineage>
</organism>
<protein>
    <submittedName>
        <fullName evidence="2">Uncharacterized protein</fullName>
    </submittedName>
</protein>
<dbReference type="Gene3D" id="1.20.5.170">
    <property type="match status" value="1"/>
</dbReference>
<evidence type="ECO:0000313" key="3">
    <source>
        <dbReference type="Proteomes" id="UP000250235"/>
    </source>
</evidence>
<dbReference type="AlphaFoldDB" id="A0A2Z7B6S6"/>
<dbReference type="OrthoDB" id="342281at2759"/>
<sequence length="130" mass="14697">MVLFTENKEKNNRTAHEDDESSTQAGPQQFIVSSPPANHNADIKLEEVEKVVASLDSKVQSIDSKVVSLDSKVEEFLNIQTFMKHDFSIYKHAFYEKMDTMAANVASSQTSLETSLVHKFTEHQLRLPVI</sequence>
<evidence type="ECO:0000256" key="1">
    <source>
        <dbReference type="SAM" id="MobiDB-lite"/>
    </source>
</evidence>
<dbReference type="Proteomes" id="UP000250235">
    <property type="component" value="Unassembled WGS sequence"/>
</dbReference>
<keyword evidence="3" id="KW-1185">Reference proteome</keyword>
<dbReference type="EMBL" id="KV009400">
    <property type="protein sequence ID" value="KZV29287.1"/>
    <property type="molecule type" value="Genomic_DNA"/>
</dbReference>
<gene>
    <name evidence="2" type="ORF">F511_29576</name>
</gene>
<proteinExistence type="predicted"/>